<evidence type="ECO:0000313" key="3">
    <source>
        <dbReference type="Proteomes" id="UP001460072"/>
    </source>
</evidence>
<organism evidence="2 3">
    <name type="scientific">Flavobacterium aureirubrum</name>
    <dbReference type="NCBI Taxonomy" id="3133147"/>
    <lineage>
        <taxon>Bacteria</taxon>
        <taxon>Pseudomonadati</taxon>
        <taxon>Bacteroidota</taxon>
        <taxon>Flavobacteriia</taxon>
        <taxon>Flavobacteriales</taxon>
        <taxon>Flavobacteriaceae</taxon>
        <taxon>Flavobacterium</taxon>
    </lineage>
</organism>
<proteinExistence type="predicted"/>
<accession>A0ABU9N899</accession>
<comment type="caution">
    <text evidence="2">The sequence shown here is derived from an EMBL/GenBank/DDBJ whole genome shotgun (WGS) entry which is preliminary data.</text>
</comment>
<protein>
    <submittedName>
        <fullName evidence="2">Uncharacterized protein</fullName>
    </submittedName>
</protein>
<evidence type="ECO:0000256" key="1">
    <source>
        <dbReference type="SAM" id="SignalP"/>
    </source>
</evidence>
<sequence>MKKLIILLCAVFFTQYDLSAQAEFELNPSQSMSITGKGPGQDATKNPYDGQNCFAIVENIGKREFSIRTQQNGKIIEIIPLKNGETKKVKLLVGYELYLDTNSKGKANAKVTFEKMTE</sequence>
<feature type="chain" id="PRO_5045806374" evidence="1">
    <location>
        <begin position="23"/>
        <end position="118"/>
    </location>
</feature>
<evidence type="ECO:0000313" key="2">
    <source>
        <dbReference type="EMBL" id="MEM0543094.1"/>
    </source>
</evidence>
<keyword evidence="1" id="KW-0732">Signal</keyword>
<gene>
    <name evidence="2" type="ORF">WFZ85_10735</name>
</gene>
<reference evidence="2 3" key="1">
    <citation type="submission" date="2024-03" db="EMBL/GenBank/DDBJ databases">
        <title>Two novel species of the genus Flavobacterium exhibiting potentially degradation of complex polysaccharides.</title>
        <authorList>
            <person name="Lian X."/>
        </authorList>
    </citation>
    <scope>NUCLEOTIDE SEQUENCE [LARGE SCALE GENOMIC DNA]</scope>
    <source>
        <strain evidence="3">j3</strain>
    </source>
</reference>
<dbReference type="Proteomes" id="UP001460072">
    <property type="component" value="Unassembled WGS sequence"/>
</dbReference>
<dbReference type="EMBL" id="JBCGDO010000014">
    <property type="protein sequence ID" value="MEM0543094.1"/>
    <property type="molecule type" value="Genomic_DNA"/>
</dbReference>
<dbReference type="RefSeq" id="WP_342696295.1">
    <property type="nucleotide sequence ID" value="NZ_JBCGDO010000014.1"/>
</dbReference>
<feature type="signal peptide" evidence="1">
    <location>
        <begin position="1"/>
        <end position="22"/>
    </location>
</feature>
<name>A0ABU9N899_9FLAO</name>
<keyword evidence="3" id="KW-1185">Reference proteome</keyword>